<comment type="caution">
    <text evidence="1">The sequence shown here is derived from an EMBL/GenBank/DDBJ whole genome shotgun (WGS) entry which is preliminary data.</text>
</comment>
<dbReference type="EMBL" id="CM042062">
    <property type="protein sequence ID" value="KAI3669581.1"/>
    <property type="molecule type" value="Genomic_DNA"/>
</dbReference>
<reference evidence="2" key="1">
    <citation type="journal article" date="2022" name="Mol. Ecol. Resour.">
        <title>The genomes of chicory, endive, great burdock and yacon provide insights into Asteraceae palaeo-polyploidization history and plant inulin production.</title>
        <authorList>
            <person name="Fan W."/>
            <person name="Wang S."/>
            <person name="Wang H."/>
            <person name="Wang A."/>
            <person name="Jiang F."/>
            <person name="Liu H."/>
            <person name="Zhao H."/>
            <person name="Xu D."/>
            <person name="Zhang Y."/>
        </authorList>
    </citation>
    <scope>NUCLEOTIDE SEQUENCE [LARGE SCALE GENOMIC DNA]</scope>
    <source>
        <strain evidence="2">cv. Niubang</strain>
    </source>
</reference>
<sequence>MVQPEPVGPAQGARPERREGPRPRTRGGRVRIAGASGPGVTREIVVRGTGEGSAIGSRQASTSRRSPTPPRATSPMVEEDTTTESANVQSSSANASEEETAVKTATESAEETSTSGTQSEAATDSEGGNESIRQSFGTSHQPTSTQVATTTIQSHVLRQDIEEAVVDLAVQLHTPPSHSSISQQMVVSASHGDIAQQLPVSHLENSGIETREHQPPFSTSFGAQSLEPFDIISPIPRTRVTFSATAEGLRGSAGTPIVTPTSEVSNFAVATLTGSLSDPGVTPTEFVSREYMDGTLKVVQTMMKEEVDSLKRMIKGKGPATEPEPLPPTPPPFIPATEMSIEDLKSILLAKLLAQSQTEPSRDADLLSLLRA</sequence>
<keyword evidence="2" id="KW-1185">Reference proteome</keyword>
<reference evidence="1 2" key="2">
    <citation type="journal article" date="2022" name="Mol. Ecol. Resour.">
        <title>The genomes of chicory, endive, great burdock and yacon provide insights into Asteraceae paleo-polyploidization history and plant inulin production.</title>
        <authorList>
            <person name="Fan W."/>
            <person name="Wang S."/>
            <person name="Wang H."/>
            <person name="Wang A."/>
            <person name="Jiang F."/>
            <person name="Liu H."/>
            <person name="Zhao H."/>
            <person name="Xu D."/>
            <person name="Zhang Y."/>
        </authorList>
    </citation>
    <scope>NUCLEOTIDE SEQUENCE [LARGE SCALE GENOMIC DNA]</scope>
    <source>
        <strain evidence="2">cv. Niubang</strain>
    </source>
</reference>
<organism evidence="1 2">
    <name type="scientific">Arctium lappa</name>
    <name type="common">Greater burdock</name>
    <name type="synonym">Lappa major</name>
    <dbReference type="NCBI Taxonomy" id="4217"/>
    <lineage>
        <taxon>Eukaryota</taxon>
        <taxon>Viridiplantae</taxon>
        <taxon>Streptophyta</taxon>
        <taxon>Embryophyta</taxon>
        <taxon>Tracheophyta</taxon>
        <taxon>Spermatophyta</taxon>
        <taxon>Magnoliopsida</taxon>
        <taxon>eudicotyledons</taxon>
        <taxon>Gunneridae</taxon>
        <taxon>Pentapetalae</taxon>
        <taxon>asterids</taxon>
        <taxon>campanulids</taxon>
        <taxon>Asterales</taxon>
        <taxon>Asteraceae</taxon>
        <taxon>Carduoideae</taxon>
        <taxon>Cardueae</taxon>
        <taxon>Arctiinae</taxon>
        <taxon>Arctium</taxon>
    </lineage>
</organism>
<proteinExistence type="predicted"/>
<dbReference type="Proteomes" id="UP001055879">
    <property type="component" value="Linkage Group LG16"/>
</dbReference>
<gene>
    <name evidence="1" type="ORF">L6452_40830</name>
</gene>
<evidence type="ECO:0000313" key="2">
    <source>
        <dbReference type="Proteomes" id="UP001055879"/>
    </source>
</evidence>
<protein>
    <submittedName>
        <fullName evidence="1">Uncharacterized protein</fullName>
    </submittedName>
</protein>
<evidence type="ECO:0000313" key="1">
    <source>
        <dbReference type="EMBL" id="KAI3669581.1"/>
    </source>
</evidence>
<accession>A0ACB8XMZ3</accession>
<name>A0ACB8XMZ3_ARCLA</name>